<organism evidence="2 3">
    <name type="scientific">Aquibium oceanicum</name>
    <dbReference type="NCBI Taxonomy" id="1670800"/>
    <lineage>
        <taxon>Bacteria</taxon>
        <taxon>Pseudomonadati</taxon>
        <taxon>Pseudomonadota</taxon>
        <taxon>Alphaproteobacteria</taxon>
        <taxon>Hyphomicrobiales</taxon>
        <taxon>Phyllobacteriaceae</taxon>
        <taxon>Aquibium</taxon>
    </lineage>
</organism>
<keyword evidence="3" id="KW-1185">Reference proteome</keyword>
<evidence type="ECO:0000259" key="1">
    <source>
        <dbReference type="Pfam" id="PF08273"/>
    </source>
</evidence>
<dbReference type="KEGG" id="meso:BSQ44_08675"/>
<protein>
    <recommendedName>
        <fullName evidence="1">DNA primase/helicase Gp4 N-terminal Bacteriophage T7-like domain-containing protein</fullName>
    </recommendedName>
</protein>
<dbReference type="SUPFAM" id="SSF57783">
    <property type="entry name" value="Zinc beta-ribbon"/>
    <property type="match status" value="1"/>
</dbReference>
<gene>
    <name evidence="2" type="ORF">BSQ44_08675</name>
</gene>
<dbReference type="STRING" id="1670800.BSQ44_08675"/>
<dbReference type="AlphaFoldDB" id="A0A1L3SPT3"/>
<dbReference type="GO" id="GO:0006260">
    <property type="term" value="P:DNA replication"/>
    <property type="evidence" value="ECO:0007669"/>
    <property type="project" value="InterPro"/>
</dbReference>
<evidence type="ECO:0000313" key="3">
    <source>
        <dbReference type="Proteomes" id="UP000182840"/>
    </source>
</evidence>
<dbReference type="GO" id="GO:0003677">
    <property type="term" value="F:DNA binding"/>
    <property type="evidence" value="ECO:0007669"/>
    <property type="project" value="InterPro"/>
</dbReference>
<dbReference type="Pfam" id="PF08273">
    <property type="entry name" value="Zn_Ribbon_Prim"/>
    <property type="match status" value="1"/>
</dbReference>
<dbReference type="GO" id="GO:0004386">
    <property type="term" value="F:helicase activity"/>
    <property type="evidence" value="ECO:0007669"/>
    <property type="project" value="InterPro"/>
</dbReference>
<proteinExistence type="predicted"/>
<dbReference type="EMBL" id="CP018171">
    <property type="protein sequence ID" value="APH71433.1"/>
    <property type="molecule type" value="Genomic_DNA"/>
</dbReference>
<reference evidence="3" key="1">
    <citation type="submission" date="2016-11" db="EMBL/GenBank/DDBJ databases">
        <title>Mesorhizobium oceanicum sp. nov., isolated from deep seawater in South China Sea.</title>
        <authorList>
            <person name="Fu G.-Y."/>
        </authorList>
    </citation>
    <scope>NUCLEOTIDE SEQUENCE [LARGE SCALE GENOMIC DNA]</scope>
    <source>
        <strain evidence="3">B7</strain>
    </source>
</reference>
<sequence>MTAATDELIEAARAVTIADAAERLGLAFARRGQEHPQPCPACGGRDRFSFNTAKNNWVCRGAGAGGGDAIGMAAHVRGLDTSRRAEFLEACSIAAGLPVPDDAERESEADRAARLARIAARRRANAEEAARRERDASDFREKERARARGIYSHAEPLGTSDLPYGRFYLKNRCGGFPPVPPDERTWLRVAPEVTYWHGKDERGDPVALHCGPAMIAAFIASRRAPAADAACGSGGAAWLADARSGLPPLAEGYDVIGCHITWIDLDNPPKFRPLITDPETGEILPTKKMRGSKKGGLIPIAGDPAARRWLGGEGIENVAALGRAEGWRGDTFYFAAGDLGNLAGPADPASRFAHPTLTRPDKNGVERPVMVAGPVPRADQGPEDAMAVPEHVDELILLADGDSEPVFTAAAMVRAKARHARPGRLIPVVWPVPGTDFAELLAGKGEQAE</sequence>
<feature type="domain" description="DNA primase/helicase Gp4 N-terminal Bacteriophage T7-like" evidence="1">
    <location>
        <begin position="36"/>
        <end position="67"/>
    </location>
</feature>
<dbReference type="InterPro" id="IPR036977">
    <property type="entry name" value="DNA_primase_Znf_CHC2"/>
</dbReference>
<name>A0A1L3SPT3_9HYPH</name>
<accession>A0A1L3SPT3</accession>
<dbReference type="OrthoDB" id="9811157at2"/>
<dbReference type="Proteomes" id="UP000182840">
    <property type="component" value="Chromosome"/>
</dbReference>
<dbReference type="GO" id="GO:0008270">
    <property type="term" value="F:zinc ion binding"/>
    <property type="evidence" value="ECO:0007669"/>
    <property type="project" value="InterPro"/>
</dbReference>
<dbReference type="Gene3D" id="3.90.580.10">
    <property type="entry name" value="Zinc finger, CHC2-type domain"/>
    <property type="match status" value="1"/>
</dbReference>
<evidence type="ECO:0000313" key="2">
    <source>
        <dbReference type="EMBL" id="APH71433.1"/>
    </source>
</evidence>
<dbReference type="RefSeq" id="WP_072603086.1">
    <property type="nucleotide sequence ID" value="NZ_CP018171.1"/>
</dbReference>
<dbReference type="InterPro" id="IPR013237">
    <property type="entry name" value="Phage_T7_Gp4_N"/>
</dbReference>